<name>A0ACB9FCA6_CICIN</name>
<dbReference type="Proteomes" id="UP001055811">
    <property type="component" value="Linkage Group LG03"/>
</dbReference>
<gene>
    <name evidence="1" type="ORF">L2E82_19338</name>
</gene>
<sequence length="106" mass="11971">MHVEVSPGSCDCLLYYILGMFDIACMCPCIVMLKYNSNGTIFAIYKMVTSNFIQPLLYIDDIIDLITKFFRPLKIPSLISLPVSIAGKLSLIRTFLGLLRTRDSLE</sequence>
<protein>
    <submittedName>
        <fullName evidence="1">Uncharacterized protein</fullName>
    </submittedName>
</protein>
<reference evidence="2" key="1">
    <citation type="journal article" date="2022" name="Mol. Ecol. Resour.">
        <title>The genomes of chicory, endive, great burdock and yacon provide insights into Asteraceae palaeo-polyploidization history and plant inulin production.</title>
        <authorList>
            <person name="Fan W."/>
            <person name="Wang S."/>
            <person name="Wang H."/>
            <person name="Wang A."/>
            <person name="Jiang F."/>
            <person name="Liu H."/>
            <person name="Zhao H."/>
            <person name="Xu D."/>
            <person name="Zhang Y."/>
        </authorList>
    </citation>
    <scope>NUCLEOTIDE SEQUENCE [LARGE SCALE GENOMIC DNA]</scope>
    <source>
        <strain evidence="2">cv. Punajuju</strain>
    </source>
</reference>
<comment type="caution">
    <text evidence="1">The sequence shown here is derived from an EMBL/GenBank/DDBJ whole genome shotgun (WGS) entry which is preliminary data.</text>
</comment>
<reference evidence="1 2" key="2">
    <citation type="journal article" date="2022" name="Mol. Ecol. Resour.">
        <title>The genomes of chicory, endive, great burdock and yacon provide insights into Asteraceae paleo-polyploidization history and plant inulin production.</title>
        <authorList>
            <person name="Fan W."/>
            <person name="Wang S."/>
            <person name="Wang H."/>
            <person name="Wang A."/>
            <person name="Jiang F."/>
            <person name="Liu H."/>
            <person name="Zhao H."/>
            <person name="Xu D."/>
            <person name="Zhang Y."/>
        </authorList>
    </citation>
    <scope>NUCLEOTIDE SEQUENCE [LARGE SCALE GENOMIC DNA]</scope>
    <source>
        <strain evidence="2">cv. Punajuju</strain>
        <tissue evidence="1">Leaves</tissue>
    </source>
</reference>
<accession>A0ACB9FCA6</accession>
<keyword evidence="2" id="KW-1185">Reference proteome</keyword>
<proteinExistence type="predicted"/>
<organism evidence="1 2">
    <name type="scientific">Cichorium intybus</name>
    <name type="common">Chicory</name>
    <dbReference type="NCBI Taxonomy" id="13427"/>
    <lineage>
        <taxon>Eukaryota</taxon>
        <taxon>Viridiplantae</taxon>
        <taxon>Streptophyta</taxon>
        <taxon>Embryophyta</taxon>
        <taxon>Tracheophyta</taxon>
        <taxon>Spermatophyta</taxon>
        <taxon>Magnoliopsida</taxon>
        <taxon>eudicotyledons</taxon>
        <taxon>Gunneridae</taxon>
        <taxon>Pentapetalae</taxon>
        <taxon>asterids</taxon>
        <taxon>campanulids</taxon>
        <taxon>Asterales</taxon>
        <taxon>Asteraceae</taxon>
        <taxon>Cichorioideae</taxon>
        <taxon>Cichorieae</taxon>
        <taxon>Cichoriinae</taxon>
        <taxon>Cichorium</taxon>
    </lineage>
</organism>
<evidence type="ECO:0000313" key="2">
    <source>
        <dbReference type="Proteomes" id="UP001055811"/>
    </source>
</evidence>
<evidence type="ECO:0000313" key="1">
    <source>
        <dbReference type="EMBL" id="KAI3768553.1"/>
    </source>
</evidence>
<dbReference type="EMBL" id="CM042011">
    <property type="protein sequence ID" value="KAI3768553.1"/>
    <property type="molecule type" value="Genomic_DNA"/>
</dbReference>